<feature type="domain" description="Fucosyltransferase N-terminal" evidence="14">
    <location>
        <begin position="12"/>
        <end position="134"/>
    </location>
</feature>
<keyword evidence="7" id="KW-0735">Signal-anchor</keyword>
<keyword evidence="6 12" id="KW-0812">Transmembrane</keyword>
<dbReference type="PANTHER" id="PTHR48438">
    <property type="entry name" value="ALPHA-(1,3)-FUCOSYLTRANSFERASE C-RELATED"/>
    <property type="match status" value="1"/>
</dbReference>
<evidence type="ECO:0000259" key="13">
    <source>
        <dbReference type="Pfam" id="PF00852"/>
    </source>
</evidence>
<dbReference type="SUPFAM" id="SSF53756">
    <property type="entry name" value="UDP-Glycosyltransferase/glycogen phosphorylase"/>
    <property type="match status" value="1"/>
</dbReference>
<dbReference type="Proteomes" id="UP000887564">
    <property type="component" value="Unplaced"/>
</dbReference>
<dbReference type="InterPro" id="IPR001503">
    <property type="entry name" value="Glyco_trans_10"/>
</dbReference>
<dbReference type="EC" id="2.4.1.-" evidence="12"/>
<evidence type="ECO:0000256" key="12">
    <source>
        <dbReference type="RuleBase" id="RU003832"/>
    </source>
</evidence>
<dbReference type="InterPro" id="IPR055270">
    <property type="entry name" value="Glyco_tran_10_C"/>
</dbReference>
<keyword evidence="9 12" id="KW-0333">Golgi apparatus</keyword>
<dbReference type="InterPro" id="IPR031481">
    <property type="entry name" value="Glyco_tran_10_N"/>
</dbReference>
<accession>A0A914RSL3</accession>
<feature type="domain" description="Fucosyltransferase C-terminal" evidence="13">
    <location>
        <begin position="160"/>
        <end position="209"/>
    </location>
</feature>
<feature type="domain" description="Fucosyltransferase C-terminal" evidence="13">
    <location>
        <begin position="213"/>
        <end position="301"/>
    </location>
</feature>
<evidence type="ECO:0000256" key="9">
    <source>
        <dbReference type="ARBA" id="ARBA00023034"/>
    </source>
</evidence>
<evidence type="ECO:0000256" key="3">
    <source>
        <dbReference type="ARBA" id="ARBA00008919"/>
    </source>
</evidence>
<evidence type="ECO:0000256" key="7">
    <source>
        <dbReference type="ARBA" id="ARBA00022968"/>
    </source>
</evidence>
<comment type="pathway">
    <text evidence="2">Protein modification; protein glycosylation.</text>
</comment>
<evidence type="ECO:0000259" key="14">
    <source>
        <dbReference type="Pfam" id="PF17039"/>
    </source>
</evidence>
<evidence type="ECO:0000256" key="8">
    <source>
        <dbReference type="ARBA" id="ARBA00022989"/>
    </source>
</evidence>
<dbReference type="Pfam" id="PF17039">
    <property type="entry name" value="Glyco_tran_10_N"/>
    <property type="match status" value="1"/>
</dbReference>
<proteinExistence type="inferred from homology"/>
<dbReference type="GO" id="GO:0008417">
    <property type="term" value="F:fucosyltransferase activity"/>
    <property type="evidence" value="ECO:0007669"/>
    <property type="project" value="InterPro"/>
</dbReference>
<keyword evidence="15" id="KW-1185">Reference proteome</keyword>
<evidence type="ECO:0000313" key="16">
    <source>
        <dbReference type="WBParaSite" id="PEQ_0000782301-mRNA-1"/>
    </source>
</evidence>
<reference evidence="16" key="1">
    <citation type="submission" date="2022-11" db="UniProtKB">
        <authorList>
            <consortium name="WormBaseParasite"/>
        </authorList>
    </citation>
    <scope>IDENTIFICATION</scope>
</reference>
<sequence length="319" mass="36944">MFAVPESDVNQSIIILTWTPFFSSDLAEWIYEAGLSDFVVQTKDPHMYLENLTAASFRSLSKARAVLFHIRDMKSTDLPMSRSPENLFTFFLAESPPHTGDILQHIPSDYFNLTMTYRYGVKILLDSDIRALYGNMIPIDNFTSSEEMWRWEEVERIVGNKTKSALLFVSNCVTESKREVYARELSRYTEVSEFGLCAKRECDEQCAEQEIGYLLPNGSFIAADDFDSPASLAAYMKHLESNKKAYLRLYYKLANICFTFRYFEWTKVYKKKTKINYACDLCTLLHTDSKKPRVIDDIKSWWIDKGSCINDYATSLLTH</sequence>
<evidence type="ECO:0000256" key="10">
    <source>
        <dbReference type="ARBA" id="ARBA00023136"/>
    </source>
</evidence>
<keyword evidence="11" id="KW-0325">Glycoprotein</keyword>
<protein>
    <recommendedName>
        <fullName evidence="12">Fucosyltransferase</fullName>
        <ecNumber evidence="12">2.4.1.-</ecNumber>
    </recommendedName>
</protein>
<evidence type="ECO:0000256" key="1">
    <source>
        <dbReference type="ARBA" id="ARBA00004447"/>
    </source>
</evidence>
<keyword evidence="8" id="KW-1133">Transmembrane helix</keyword>
<evidence type="ECO:0000256" key="2">
    <source>
        <dbReference type="ARBA" id="ARBA00004922"/>
    </source>
</evidence>
<keyword evidence="4 12" id="KW-0328">Glycosyltransferase</keyword>
<dbReference type="AlphaFoldDB" id="A0A914RSL3"/>
<evidence type="ECO:0000256" key="11">
    <source>
        <dbReference type="ARBA" id="ARBA00023180"/>
    </source>
</evidence>
<dbReference type="PANTHER" id="PTHR48438:SF1">
    <property type="entry name" value="ALPHA-(1,3)-FUCOSYLTRANSFERASE C-RELATED"/>
    <property type="match status" value="1"/>
</dbReference>
<dbReference type="GO" id="GO:0032580">
    <property type="term" value="C:Golgi cisterna membrane"/>
    <property type="evidence" value="ECO:0007669"/>
    <property type="project" value="UniProtKB-SubCell"/>
</dbReference>
<organism evidence="15 16">
    <name type="scientific">Parascaris equorum</name>
    <name type="common">Equine roundworm</name>
    <dbReference type="NCBI Taxonomy" id="6256"/>
    <lineage>
        <taxon>Eukaryota</taxon>
        <taxon>Metazoa</taxon>
        <taxon>Ecdysozoa</taxon>
        <taxon>Nematoda</taxon>
        <taxon>Chromadorea</taxon>
        <taxon>Rhabditida</taxon>
        <taxon>Spirurina</taxon>
        <taxon>Ascaridomorpha</taxon>
        <taxon>Ascaridoidea</taxon>
        <taxon>Ascarididae</taxon>
        <taxon>Parascaris</taxon>
    </lineage>
</organism>
<dbReference type="WBParaSite" id="PEQ_0000782301-mRNA-1">
    <property type="protein sequence ID" value="PEQ_0000782301-mRNA-1"/>
    <property type="gene ID" value="PEQ_0000782301"/>
</dbReference>
<name>A0A914RSL3_PAREQ</name>
<evidence type="ECO:0000256" key="5">
    <source>
        <dbReference type="ARBA" id="ARBA00022679"/>
    </source>
</evidence>
<dbReference type="InterPro" id="IPR038577">
    <property type="entry name" value="GT10-like_C_sf"/>
</dbReference>
<keyword evidence="5 12" id="KW-0808">Transferase</keyword>
<evidence type="ECO:0000256" key="6">
    <source>
        <dbReference type="ARBA" id="ARBA00022692"/>
    </source>
</evidence>
<comment type="subcellular location">
    <subcellularLocation>
        <location evidence="1 12">Golgi apparatus</location>
        <location evidence="1 12">Golgi stack membrane</location>
        <topology evidence="1 12">Single-pass type II membrane protein</topology>
    </subcellularLocation>
</comment>
<keyword evidence="10" id="KW-0472">Membrane</keyword>
<dbReference type="Gene3D" id="3.40.50.11660">
    <property type="entry name" value="Glycosyl transferase family 10, C-terminal domain"/>
    <property type="match status" value="2"/>
</dbReference>
<evidence type="ECO:0000313" key="15">
    <source>
        <dbReference type="Proteomes" id="UP000887564"/>
    </source>
</evidence>
<evidence type="ECO:0000256" key="4">
    <source>
        <dbReference type="ARBA" id="ARBA00022676"/>
    </source>
</evidence>
<comment type="similarity">
    <text evidence="3 12">Belongs to the glycosyltransferase 10 family.</text>
</comment>
<dbReference type="Pfam" id="PF00852">
    <property type="entry name" value="Glyco_transf_10"/>
    <property type="match status" value="2"/>
</dbReference>